<comment type="similarity">
    <text evidence="6">Belongs to the ABC-4 integral membrane protein family.</text>
</comment>
<feature type="domain" description="MacB-like periplasmic core" evidence="9">
    <location>
        <begin position="17"/>
        <end position="233"/>
    </location>
</feature>
<feature type="domain" description="MacB-like periplasmic core" evidence="9">
    <location>
        <begin position="486"/>
        <end position="681"/>
    </location>
</feature>
<dbReference type="InterPro" id="IPR025857">
    <property type="entry name" value="MacB_PCD"/>
</dbReference>
<feature type="transmembrane region" description="Helical" evidence="7">
    <location>
        <begin position="357"/>
        <end position="379"/>
    </location>
</feature>
<feature type="transmembrane region" description="Helical" evidence="7">
    <location>
        <begin position="259"/>
        <end position="290"/>
    </location>
</feature>
<accession>A0A6J4KPE9</accession>
<feature type="transmembrane region" description="Helical" evidence="7">
    <location>
        <begin position="797"/>
        <end position="821"/>
    </location>
</feature>
<keyword evidence="2" id="KW-1003">Cell membrane</keyword>
<protein>
    <submittedName>
        <fullName evidence="10">ABC transporter, fused permease protein</fullName>
    </submittedName>
</protein>
<organism evidence="10">
    <name type="scientific">uncultured Frankineae bacterium</name>
    <dbReference type="NCBI Taxonomy" id="437475"/>
    <lineage>
        <taxon>Bacteria</taxon>
        <taxon>Bacillati</taxon>
        <taxon>Actinomycetota</taxon>
        <taxon>Actinomycetes</taxon>
        <taxon>Frankiales</taxon>
        <taxon>environmental samples</taxon>
    </lineage>
</organism>
<feature type="transmembrane region" description="Helical" evidence="7">
    <location>
        <begin position="761"/>
        <end position="785"/>
    </location>
</feature>
<evidence type="ECO:0000256" key="4">
    <source>
        <dbReference type="ARBA" id="ARBA00022989"/>
    </source>
</evidence>
<feature type="domain" description="ABC3 transporter permease C-terminal" evidence="8">
    <location>
        <begin position="714"/>
        <end position="830"/>
    </location>
</feature>
<evidence type="ECO:0000256" key="1">
    <source>
        <dbReference type="ARBA" id="ARBA00004651"/>
    </source>
</evidence>
<dbReference type="PANTHER" id="PTHR30572">
    <property type="entry name" value="MEMBRANE COMPONENT OF TRANSPORTER-RELATED"/>
    <property type="match status" value="1"/>
</dbReference>
<keyword evidence="4 7" id="KW-1133">Transmembrane helix</keyword>
<comment type="subcellular location">
    <subcellularLocation>
        <location evidence="1">Cell membrane</location>
        <topology evidence="1">Multi-pass membrane protein</topology>
    </subcellularLocation>
</comment>
<dbReference type="GO" id="GO:0022857">
    <property type="term" value="F:transmembrane transporter activity"/>
    <property type="evidence" value="ECO:0007669"/>
    <property type="project" value="TreeGrafter"/>
</dbReference>
<dbReference type="AlphaFoldDB" id="A0A6J4KPE9"/>
<evidence type="ECO:0000256" key="2">
    <source>
        <dbReference type="ARBA" id="ARBA00022475"/>
    </source>
</evidence>
<feature type="transmembrane region" description="Helical" evidence="7">
    <location>
        <begin position="489"/>
        <end position="509"/>
    </location>
</feature>
<proteinExistence type="inferred from homology"/>
<evidence type="ECO:0000256" key="3">
    <source>
        <dbReference type="ARBA" id="ARBA00022692"/>
    </source>
</evidence>
<keyword evidence="5 7" id="KW-0472">Membrane</keyword>
<evidence type="ECO:0000256" key="5">
    <source>
        <dbReference type="ARBA" id="ARBA00023136"/>
    </source>
</evidence>
<feature type="transmembrane region" description="Helical" evidence="7">
    <location>
        <begin position="311"/>
        <end position="337"/>
    </location>
</feature>
<name>A0A6J4KPE9_9ACTN</name>
<dbReference type="InterPro" id="IPR050250">
    <property type="entry name" value="Macrolide_Exporter_MacB"/>
</dbReference>
<keyword evidence="3 7" id="KW-0812">Transmembrane</keyword>
<reference evidence="10" key="1">
    <citation type="submission" date="2020-02" db="EMBL/GenBank/DDBJ databases">
        <authorList>
            <person name="Meier V. D."/>
        </authorList>
    </citation>
    <scope>NUCLEOTIDE SEQUENCE</scope>
    <source>
        <strain evidence="10">AVDCRST_MAG16</strain>
    </source>
</reference>
<dbReference type="EMBL" id="CADCUE010000017">
    <property type="protein sequence ID" value="CAA9311761.1"/>
    <property type="molecule type" value="Genomic_DNA"/>
</dbReference>
<dbReference type="GO" id="GO:0005886">
    <property type="term" value="C:plasma membrane"/>
    <property type="evidence" value="ECO:0007669"/>
    <property type="project" value="UniProtKB-SubCell"/>
</dbReference>
<dbReference type="Pfam" id="PF12704">
    <property type="entry name" value="MacB_PCD"/>
    <property type="match status" value="2"/>
</dbReference>
<evidence type="ECO:0000259" key="8">
    <source>
        <dbReference type="Pfam" id="PF02687"/>
    </source>
</evidence>
<evidence type="ECO:0000256" key="6">
    <source>
        <dbReference type="ARBA" id="ARBA00038076"/>
    </source>
</evidence>
<evidence type="ECO:0000256" key="7">
    <source>
        <dbReference type="SAM" id="Phobius"/>
    </source>
</evidence>
<feature type="transmembrane region" description="Helical" evidence="7">
    <location>
        <begin position="711"/>
        <end position="736"/>
    </location>
</feature>
<feature type="transmembrane region" description="Helical" evidence="7">
    <location>
        <begin position="408"/>
        <end position="427"/>
    </location>
</feature>
<gene>
    <name evidence="10" type="ORF">AVDCRST_MAG16-211</name>
</gene>
<dbReference type="Pfam" id="PF02687">
    <property type="entry name" value="FtsX"/>
    <property type="match status" value="2"/>
</dbReference>
<dbReference type="InterPro" id="IPR003838">
    <property type="entry name" value="ABC3_permease_C"/>
</dbReference>
<evidence type="ECO:0000259" key="9">
    <source>
        <dbReference type="Pfam" id="PF12704"/>
    </source>
</evidence>
<feature type="transmembrane region" description="Helical" evidence="7">
    <location>
        <begin position="433"/>
        <end position="453"/>
    </location>
</feature>
<feature type="domain" description="ABC3 transporter permease C-terminal" evidence="8">
    <location>
        <begin position="268"/>
        <end position="387"/>
    </location>
</feature>
<dbReference type="PANTHER" id="PTHR30572:SF4">
    <property type="entry name" value="ABC TRANSPORTER PERMEASE YTRF"/>
    <property type="match status" value="1"/>
</dbReference>
<sequence>MLRTTLRSLLARKLRLALSGLAVVLGVSFVSGTFVLTDTLGRVFDELFAGVNEGTSVTVRGVSALGGDDLQSRPPVDAAVLAAVRAVDGVASATGRVSGYAELVLDGKPVATGGAPSIGVDLQPDSPLETLTLRAGRAPRGPGEVAIDKATADRVGLAVGDRAQVALRDGLRDVTVTGTLGFGEADSFAGASLTAFDLPSAQRLVGETGRFSEVAVEAEDGVADDELAARVGAVLPDAAEAVTARQSSAESSAEVKRGLGFFTTALLVFAGISLFVGAFLIFNTFSMLVAQRARELALLRALGASRRQVTSSVLVEALAVGLLASLVGFGLGIAVAVGLRALLSTLGIDLPEGDLVLAPRTLAVSLLVGVGVTAVAALVPARRAARVAPVEAMRESTPAEERSLRRRGLLGAGLLLPGVGVLASGLSSGALPLVGAGAAVTFLGVATLSPLVARPVTSALAAPFVRLGVPGRLGRANAVRSPRRTSATAAALMVGLALVSAVSVLGSSLKASVDELVERSLGADFILTSSSFQGFSPAVADRLRAAPEVDSVLALRFARLAVDGRQGGVSGIDPSAVGQVLQLDVVEGDLAALDATGLAVSTEVADELGLAIGDDVPVTWARTGGATLTVSALYAPNEFLEDYAVVEQAVADNTGEQLLGAVFLTVDEGVSPAAGGRAVEAAVGDLPTVRVDDRAAFVAEQSSQVDQLLNAITVLLVLSVVIAVLGIVNTLALSVVERTRELGLLRAVGLQRRQLRRMIRIESVVIALYGALLGLLVGTAFGWALVRALREQGVTEFALPVGRLALVVVAAALAGVLAAALPARRAARLDVLAAVAHA</sequence>
<evidence type="ECO:0000313" key="10">
    <source>
        <dbReference type="EMBL" id="CAA9311761.1"/>
    </source>
</evidence>